<evidence type="ECO:0000256" key="1">
    <source>
        <dbReference type="SAM" id="MobiDB-lite"/>
    </source>
</evidence>
<keyword evidence="2" id="KW-0812">Transmembrane</keyword>
<name>A0A6A6I723_9PLEO</name>
<evidence type="ECO:0000313" key="3">
    <source>
        <dbReference type="EMBL" id="KAF2245310.1"/>
    </source>
</evidence>
<dbReference type="AlphaFoldDB" id="A0A6A6I723"/>
<keyword evidence="2" id="KW-0472">Membrane</keyword>
<reference evidence="3" key="1">
    <citation type="journal article" date="2020" name="Stud. Mycol.">
        <title>101 Dothideomycetes genomes: a test case for predicting lifestyles and emergence of pathogens.</title>
        <authorList>
            <person name="Haridas S."/>
            <person name="Albert R."/>
            <person name="Binder M."/>
            <person name="Bloem J."/>
            <person name="Labutti K."/>
            <person name="Salamov A."/>
            <person name="Andreopoulos B."/>
            <person name="Baker S."/>
            <person name="Barry K."/>
            <person name="Bills G."/>
            <person name="Bluhm B."/>
            <person name="Cannon C."/>
            <person name="Castanera R."/>
            <person name="Culley D."/>
            <person name="Daum C."/>
            <person name="Ezra D."/>
            <person name="Gonzalez J."/>
            <person name="Henrissat B."/>
            <person name="Kuo A."/>
            <person name="Liang C."/>
            <person name="Lipzen A."/>
            <person name="Lutzoni F."/>
            <person name="Magnuson J."/>
            <person name="Mondo S."/>
            <person name="Nolan M."/>
            <person name="Ohm R."/>
            <person name="Pangilinan J."/>
            <person name="Park H.-J."/>
            <person name="Ramirez L."/>
            <person name="Alfaro M."/>
            <person name="Sun H."/>
            <person name="Tritt A."/>
            <person name="Yoshinaga Y."/>
            <person name="Zwiers L.-H."/>
            <person name="Turgeon B."/>
            <person name="Goodwin S."/>
            <person name="Spatafora J."/>
            <person name="Crous P."/>
            <person name="Grigoriev I."/>
        </authorList>
    </citation>
    <scope>NUCLEOTIDE SEQUENCE</scope>
    <source>
        <strain evidence="3">CBS 122368</strain>
    </source>
</reference>
<proteinExistence type="predicted"/>
<feature type="transmembrane region" description="Helical" evidence="2">
    <location>
        <begin position="54"/>
        <end position="76"/>
    </location>
</feature>
<dbReference type="PANTHER" id="PTHR35896">
    <property type="entry name" value="IG-LIKE DOMAIN-CONTAINING PROTEIN"/>
    <property type="match status" value="1"/>
</dbReference>
<sequence length="237" mass="26236">MGFATMSSTSQRYAVVPGDDENGSERKSLESEDPLSSAISRSLGRRRTPHTTTILSIIQTALLLVLLVLVSISLSIRPSPTPAAPTSVKCGNTSTSAKEAGCVFDPLGYNWVPPQCYDSATASEFRTFLHTPTLRFGAFPFFRSNDTSDRVASEEELSQRVGMKTYTTQEEHLAHCVFMLRRLERAREGKFRWDGKGGYAHIEHCSHQVLERVIEGENPLDRQALHSVILMGVVSEC</sequence>
<accession>A0A6A6I723</accession>
<dbReference type="RefSeq" id="XP_033680314.1">
    <property type="nucleotide sequence ID" value="XM_033829628.1"/>
</dbReference>
<dbReference type="EMBL" id="ML987200">
    <property type="protein sequence ID" value="KAF2245310.1"/>
    <property type="molecule type" value="Genomic_DNA"/>
</dbReference>
<gene>
    <name evidence="3" type="ORF">BU26DRAFT_521801</name>
</gene>
<dbReference type="PANTHER" id="PTHR35896:SF3">
    <property type="entry name" value="MAJOR FACILITATOR SUPERFAMILY TRANSPORTER"/>
    <property type="match status" value="1"/>
</dbReference>
<keyword evidence="4" id="KW-1185">Reference proteome</keyword>
<dbReference type="OrthoDB" id="3501153at2759"/>
<organism evidence="3 4">
    <name type="scientific">Trematosphaeria pertusa</name>
    <dbReference type="NCBI Taxonomy" id="390896"/>
    <lineage>
        <taxon>Eukaryota</taxon>
        <taxon>Fungi</taxon>
        <taxon>Dikarya</taxon>
        <taxon>Ascomycota</taxon>
        <taxon>Pezizomycotina</taxon>
        <taxon>Dothideomycetes</taxon>
        <taxon>Pleosporomycetidae</taxon>
        <taxon>Pleosporales</taxon>
        <taxon>Massarineae</taxon>
        <taxon>Trematosphaeriaceae</taxon>
        <taxon>Trematosphaeria</taxon>
    </lineage>
</organism>
<feature type="region of interest" description="Disordered" evidence="1">
    <location>
        <begin position="1"/>
        <end position="44"/>
    </location>
</feature>
<dbReference type="InterPro" id="IPR053008">
    <property type="entry name" value="Phomopsin_biosynth_assoc"/>
</dbReference>
<dbReference type="GeneID" id="54582958"/>
<protein>
    <submittedName>
        <fullName evidence="3">Uncharacterized protein</fullName>
    </submittedName>
</protein>
<feature type="compositionally biased region" description="Polar residues" evidence="1">
    <location>
        <begin position="1"/>
        <end position="12"/>
    </location>
</feature>
<evidence type="ECO:0000313" key="4">
    <source>
        <dbReference type="Proteomes" id="UP000800094"/>
    </source>
</evidence>
<keyword evidence="2" id="KW-1133">Transmembrane helix</keyword>
<evidence type="ECO:0000256" key="2">
    <source>
        <dbReference type="SAM" id="Phobius"/>
    </source>
</evidence>
<dbReference type="Proteomes" id="UP000800094">
    <property type="component" value="Unassembled WGS sequence"/>
</dbReference>